<feature type="region of interest" description="Disordered" evidence="1">
    <location>
        <begin position="1"/>
        <end position="32"/>
    </location>
</feature>
<feature type="compositionally biased region" description="Polar residues" evidence="1">
    <location>
        <begin position="9"/>
        <end position="19"/>
    </location>
</feature>
<dbReference type="AlphaFoldDB" id="A0A8S1K7D6"/>
<dbReference type="OrthoDB" id="295606at2759"/>
<reference evidence="2" key="1">
    <citation type="submission" date="2021-01" db="EMBL/GenBank/DDBJ databases">
        <authorList>
            <consortium name="Genoscope - CEA"/>
            <person name="William W."/>
        </authorList>
    </citation>
    <scope>NUCLEOTIDE SEQUENCE</scope>
</reference>
<evidence type="ECO:0000256" key="1">
    <source>
        <dbReference type="SAM" id="MobiDB-lite"/>
    </source>
</evidence>
<organism evidence="2 3">
    <name type="scientific">Paramecium sonneborni</name>
    <dbReference type="NCBI Taxonomy" id="65129"/>
    <lineage>
        <taxon>Eukaryota</taxon>
        <taxon>Sar</taxon>
        <taxon>Alveolata</taxon>
        <taxon>Ciliophora</taxon>
        <taxon>Intramacronucleata</taxon>
        <taxon>Oligohymenophorea</taxon>
        <taxon>Peniculida</taxon>
        <taxon>Parameciidae</taxon>
        <taxon>Paramecium</taxon>
    </lineage>
</organism>
<proteinExistence type="predicted"/>
<evidence type="ECO:0000313" key="2">
    <source>
        <dbReference type="EMBL" id="CAD8050243.1"/>
    </source>
</evidence>
<dbReference type="EMBL" id="CAJJDN010000004">
    <property type="protein sequence ID" value="CAD8050243.1"/>
    <property type="molecule type" value="Genomic_DNA"/>
</dbReference>
<dbReference type="Proteomes" id="UP000692954">
    <property type="component" value="Unassembled WGS sequence"/>
</dbReference>
<protein>
    <submittedName>
        <fullName evidence="2">Uncharacterized protein</fullName>
    </submittedName>
</protein>
<name>A0A8S1K7D6_9CILI</name>
<gene>
    <name evidence="2" type="ORF">PSON_ATCC_30995.1.T0040545</name>
</gene>
<comment type="caution">
    <text evidence="2">The sequence shown here is derived from an EMBL/GenBank/DDBJ whole genome shotgun (WGS) entry which is preliminary data.</text>
</comment>
<keyword evidence="3" id="KW-1185">Reference proteome</keyword>
<accession>A0A8S1K7D6</accession>
<sequence length="152" mass="18169">MRTKFHTLSMPQKQSILQSEHSDEYQNKKQANNSNYSKLRLDDLIIDKPQEFRIKTSSDIKMSQILINKRLLAQSTNIEWMYTYKSTAKLHKQSKMSEYLKSVIEETKLKPSLGQLPFVKIPYLTHSDIIKEKYDFRKKIFQNPRKIRPKFK</sequence>
<evidence type="ECO:0000313" key="3">
    <source>
        <dbReference type="Proteomes" id="UP000692954"/>
    </source>
</evidence>